<keyword evidence="6 7" id="KW-0472">Membrane</keyword>
<organism evidence="8 9">
    <name type="scientific">Maribacter aquivivus</name>
    <dbReference type="NCBI Taxonomy" id="228958"/>
    <lineage>
        <taxon>Bacteria</taxon>
        <taxon>Pseudomonadati</taxon>
        <taxon>Bacteroidota</taxon>
        <taxon>Flavobacteriia</taxon>
        <taxon>Flavobacteriales</taxon>
        <taxon>Flavobacteriaceae</taxon>
        <taxon>Maribacter</taxon>
    </lineage>
</organism>
<dbReference type="PANTHER" id="PTHR30589">
    <property type="entry name" value="PROLIPOPROTEIN DIACYLGLYCERYL TRANSFERASE"/>
    <property type="match status" value="1"/>
</dbReference>
<sequence length="276" mass="31568">MVFNCAQTKILSPNYFMNNTLLIVSLPFEPVVFGVKLNIHLILEYLAFFVGFRYYVFLRKRSTDVISSNNRLSILIGAVFGALLLSRVVAFFENPVAHLQEDWLYNLNNKTIMGGLFGGLLGVELAKKIIGEKHSSGDLFTLPIILGLIIGRIGCFLAGIKEFTFGKETSFFTGMNLGDGVLRHPIALYEVVFLTVLFIIIRRLQKSNHTFQNGDFFKLFMVTYFTLRFCIEFLKPNSYYTLGLSSIQILCLICLVYYYKFILQGITYVRKKLYLL</sequence>
<dbReference type="Pfam" id="PF01790">
    <property type="entry name" value="LGT"/>
    <property type="match status" value="1"/>
</dbReference>
<evidence type="ECO:0000313" key="8">
    <source>
        <dbReference type="EMBL" id="SHJ56355.1"/>
    </source>
</evidence>
<feature type="transmembrane region" description="Helical" evidence="7">
    <location>
        <begin position="139"/>
        <end position="160"/>
    </location>
</feature>
<dbReference type="GO" id="GO:0005886">
    <property type="term" value="C:plasma membrane"/>
    <property type="evidence" value="ECO:0007669"/>
    <property type="project" value="InterPro"/>
</dbReference>
<gene>
    <name evidence="8" type="ORF">SAMN04488007_0728</name>
</gene>
<dbReference type="STRING" id="228958.SAMN04488007_0728"/>
<accession>A0A1M6KBJ5</accession>
<dbReference type="EMBL" id="FQZX01000001">
    <property type="protein sequence ID" value="SHJ56355.1"/>
    <property type="molecule type" value="Genomic_DNA"/>
</dbReference>
<feature type="transmembrane region" description="Helical" evidence="7">
    <location>
        <begin position="37"/>
        <end position="58"/>
    </location>
</feature>
<evidence type="ECO:0000256" key="3">
    <source>
        <dbReference type="ARBA" id="ARBA00022679"/>
    </source>
</evidence>
<dbReference type="AlphaFoldDB" id="A0A1M6KBJ5"/>
<feature type="transmembrane region" description="Helical" evidence="7">
    <location>
        <begin position="112"/>
        <end position="130"/>
    </location>
</feature>
<keyword evidence="9" id="KW-1185">Reference proteome</keyword>
<evidence type="ECO:0000256" key="4">
    <source>
        <dbReference type="ARBA" id="ARBA00022692"/>
    </source>
</evidence>
<feature type="transmembrane region" description="Helical" evidence="7">
    <location>
        <begin position="70"/>
        <end position="92"/>
    </location>
</feature>
<dbReference type="GO" id="GO:0008961">
    <property type="term" value="F:phosphatidylglycerol-prolipoprotein diacylglyceryl transferase activity"/>
    <property type="evidence" value="ECO:0007669"/>
    <property type="project" value="InterPro"/>
</dbReference>
<protein>
    <submittedName>
        <fullName evidence="8">Prolipoprotein diacylglyceryltransferase</fullName>
    </submittedName>
</protein>
<feature type="transmembrane region" description="Helical" evidence="7">
    <location>
        <begin position="186"/>
        <end position="204"/>
    </location>
</feature>
<feature type="transmembrane region" description="Helical" evidence="7">
    <location>
        <begin position="240"/>
        <end position="262"/>
    </location>
</feature>
<feature type="transmembrane region" description="Helical" evidence="7">
    <location>
        <begin position="216"/>
        <end position="234"/>
    </location>
</feature>
<evidence type="ECO:0000256" key="6">
    <source>
        <dbReference type="ARBA" id="ARBA00023136"/>
    </source>
</evidence>
<evidence type="ECO:0000256" key="2">
    <source>
        <dbReference type="ARBA" id="ARBA00022475"/>
    </source>
</evidence>
<name>A0A1M6KBJ5_9FLAO</name>
<evidence type="ECO:0000313" key="9">
    <source>
        <dbReference type="Proteomes" id="UP000184314"/>
    </source>
</evidence>
<proteinExistence type="inferred from homology"/>
<dbReference type="PANTHER" id="PTHR30589:SF0">
    <property type="entry name" value="PHOSPHATIDYLGLYCEROL--PROLIPOPROTEIN DIACYLGLYCERYL TRANSFERASE"/>
    <property type="match status" value="1"/>
</dbReference>
<evidence type="ECO:0000256" key="1">
    <source>
        <dbReference type="ARBA" id="ARBA00007150"/>
    </source>
</evidence>
<evidence type="ECO:0000256" key="5">
    <source>
        <dbReference type="ARBA" id="ARBA00022989"/>
    </source>
</evidence>
<comment type="similarity">
    <text evidence="1">Belongs to the Lgt family.</text>
</comment>
<evidence type="ECO:0000256" key="7">
    <source>
        <dbReference type="SAM" id="Phobius"/>
    </source>
</evidence>
<keyword evidence="3 8" id="KW-0808">Transferase</keyword>
<keyword evidence="2" id="KW-1003">Cell membrane</keyword>
<keyword evidence="4 7" id="KW-0812">Transmembrane</keyword>
<reference evidence="9" key="1">
    <citation type="submission" date="2016-11" db="EMBL/GenBank/DDBJ databases">
        <authorList>
            <person name="Varghese N."/>
            <person name="Submissions S."/>
        </authorList>
    </citation>
    <scope>NUCLEOTIDE SEQUENCE [LARGE SCALE GENOMIC DNA]</scope>
    <source>
        <strain evidence="9">DSM 16478</strain>
    </source>
</reference>
<dbReference type="GO" id="GO:0042158">
    <property type="term" value="P:lipoprotein biosynthetic process"/>
    <property type="evidence" value="ECO:0007669"/>
    <property type="project" value="InterPro"/>
</dbReference>
<dbReference type="InterPro" id="IPR001640">
    <property type="entry name" value="Lgt"/>
</dbReference>
<dbReference type="Proteomes" id="UP000184314">
    <property type="component" value="Unassembled WGS sequence"/>
</dbReference>
<keyword evidence="5 7" id="KW-1133">Transmembrane helix</keyword>
<keyword evidence="8" id="KW-0449">Lipoprotein</keyword>